<organism evidence="1 2">
    <name type="scientific">Heterodera trifolii</name>
    <dbReference type="NCBI Taxonomy" id="157864"/>
    <lineage>
        <taxon>Eukaryota</taxon>
        <taxon>Metazoa</taxon>
        <taxon>Ecdysozoa</taxon>
        <taxon>Nematoda</taxon>
        <taxon>Chromadorea</taxon>
        <taxon>Rhabditida</taxon>
        <taxon>Tylenchina</taxon>
        <taxon>Tylenchomorpha</taxon>
        <taxon>Tylenchoidea</taxon>
        <taxon>Heteroderidae</taxon>
        <taxon>Heteroderinae</taxon>
        <taxon>Heterodera</taxon>
    </lineage>
</organism>
<evidence type="ECO:0000313" key="1">
    <source>
        <dbReference type="EMBL" id="KAL3113714.1"/>
    </source>
</evidence>
<accession>A0ABD2LEU5</accession>
<evidence type="ECO:0000313" key="2">
    <source>
        <dbReference type="Proteomes" id="UP001620626"/>
    </source>
</evidence>
<dbReference type="AlphaFoldDB" id="A0ABD2LEU5"/>
<keyword evidence="2" id="KW-1185">Reference proteome</keyword>
<gene>
    <name evidence="1" type="ORF">niasHT_019865</name>
</gene>
<comment type="caution">
    <text evidence="1">The sequence shown here is derived from an EMBL/GenBank/DDBJ whole genome shotgun (WGS) entry which is preliminary data.</text>
</comment>
<name>A0ABD2LEU5_9BILA</name>
<reference evidence="1 2" key="1">
    <citation type="submission" date="2024-10" db="EMBL/GenBank/DDBJ databases">
        <authorList>
            <person name="Kim D."/>
        </authorList>
    </citation>
    <scope>NUCLEOTIDE SEQUENCE [LARGE SCALE GENOMIC DNA]</scope>
    <source>
        <strain evidence="1">BH-2024</strain>
    </source>
</reference>
<sequence length="142" mass="16133">MQRRVIAMREKGMLRRDITVRENNGKISTRDSFLGLRAAAAYCAPNFLPIAYGGFMLLLDCLCHARPNLCGEWSPFHSAPRCRCDFERLPGAHFVAGSWHCWSVGDSNPPCRVHFSSCARLNGASWSTTTKEWCEKKRRIKI</sequence>
<protein>
    <submittedName>
        <fullName evidence="1">Uncharacterized protein</fullName>
    </submittedName>
</protein>
<proteinExistence type="predicted"/>
<dbReference type="Proteomes" id="UP001620626">
    <property type="component" value="Unassembled WGS sequence"/>
</dbReference>
<dbReference type="EMBL" id="JBICBT010000438">
    <property type="protein sequence ID" value="KAL3113714.1"/>
    <property type="molecule type" value="Genomic_DNA"/>
</dbReference>